<evidence type="ECO:0000256" key="1">
    <source>
        <dbReference type="SAM" id="Phobius"/>
    </source>
</evidence>
<name>A0A0B5FQW1_9BACT</name>
<gene>
    <name evidence="2" type="ORF">GSUB_04585</name>
</gene>
<keyword evidence="1" id="KW-1133">Transmembrane helix</keyword>
<sequence>MKIILILCGGLFLLLGGHVFMAGLEDYQSESARMARQIGSRLNISRPFWNEPGVREMAIGSSSMVAGAVLLIFIGGAGPRPGP</sequence>
<dbReference type="RefSeq" id="WP_040199418.1">
    <property type="nucleotide sequence ID" value="NZ_CP010311.1"/>
</dbReference>
<protein>
    <submittedName>
        <fullName evidence="2">Uncharacterized protein</fullName>
    </submittedName>
</protein>
<keyword evidence="3" id="KW-1185">Reference proteome</keyword>
<dbReference type="OrthoDB" id="9990696at2"/>
<dbReference type="AlphaFoldDB" id="A0A0B5FQW1"/>
<organism evidence="2 3">
    <name type="scientific">Geoalkalibacter subterraneus</name>
    <dbReference type="NCBI Taxonomy" id="483547"/>
    <lineage>
        <taxon>Bacteria</taxon>
        <taxon>Pseudomonadati</taxon>
        <taxon>Thermodesulfobacteriota</taxon>
        <taxon>Desulfuromonadia</taxon>
        <taxon>Desulfuromonadales</taxon>
        <taxon>Geoalkalibacteraceae</taxon>
        <taxon>Geoalkalibacter</taxon>
    </lineage>
</organism>
<keyword evidence="1" id="KW-0812">Transmembrane</keyword>
<dbReference type="Proteomes" id="UP000035036">
    <property type="component" value="Chromosome"/>
</dbReference>
<feature type="transmembrane region" description="Helical" evidence="1">
    <location>
        <begin position="57"/>
        <end position="77"/>
    </location>
</feature>
<evidence type="ECO:0000313" key="3">
    <source>
        <dbReference type="Proteomes" id="UP000035036"/>
    </source>
</evidence>
<dbReference type="HOGENOM" id="CLU_2537782_0_0_7"/>
<keyword evidence="1" id="KW-0472">Membrane</keyword>
<dbReference type="KEGG" id="gsb:GSUB_04585"/>
<dbReference type="EMBL" id="CP010311">
    <property type="protein sequence ID" value="AJF05981.1"/>
    <property type="molecule type" value="Genomic_DNA"/>
</dbReference>
<proteinExistence type="predicted"/>
<accession>A0A0B5FQW1</accession>
<evidence type="ECO:0000313" key="2">
    <source>
        <dbReference type="EMBL" id="AJF05981.1"/>
    </source>
</evidence>
<reference evidence="2 3" key="1">
    <citation type="journal article" date="2015" name="Genome Announc.">
        <title>Genomes of Geoalkalibacter ferrihydriticus Z-0531T and Geoalkalibacter subterraneus Red1T, Two Haloalkaliphilic Metal-Reducing Deltaproteobacteria.</title>
        <authorList>
            <person name="Badalamenti J.P."/>
            <person name="Krajmalnik-Brown R."/>
            <person name="Torres C.I."/>
            <person name="Bond D.R."/>
        </authorList>
    </citation>
    <scope>NUCLEOTIDE SEQUENCE [LARGE SCALE GENOMIC DNA]</scope>
    <source>
        <strain evidence="2 3">Red1</strain>
    </source>
</reference>